<keyword evidence="17" id="KW-1185">Reference proteome</keyword>
<keyword evidence="11" id="KW-0460">Magnesium</keyword>
<evidence type="ECO:0000256" key="4">
    <source>
        <dbReference type="ARBA" id="ARBA00012179"/>
    </source>
</evidence>
<dbReference type="Gene3D" id="1.25.40.10">
    <property type="entry name" value="Tetratricopeptide repeat domain"/>
    <property type="match status" value="1"/>
</dbReference>
<dbReference type="GO" id="GO:0001682">
    <property type="term" value="P:tRNA 5'-leader removal"/>
    <property type="evidence" value="ECO:0007669"/>
    <property type="project" value="TreeGrafter"/>
</dbReference>
<keyword evidence="7" id="KW-0479">Metal-binding</keyword>
<evidence type="ECO:0000259" key="15">
    <source>
        <dbReference type="Pfam" id="PF17177"/>
    </source>
</evidence>
<dbReference type="GO" id="GO:0046872">
    <property type="term" value="F:metal ion binding"/>
    <property type="evidence" value="ECO:0007669"/>
    <property type="project" value="UniProtKB-KW"/>
</dbReference>
<evidence type="ECO:0000256" key="8">
    <source>
        <dbReference type="ARBA" id="ARBA00022737"/>
    </source>
</evidence>
<comment type="catalytic activity">
    <reaction evidence="1">
        <text>Endonucleolytic cleavage of RNA, removing 5'-extranucleotides from tRNA precursor.</text>
        <dbReference type="EC" id="3.1.26.5"/>
    </reaction>
</comment>
<feature type="domain" description="PROP1-like PPR" evidence="15">
    <location>
        <begin position="64"/>
        <end position="220"/>
    </location>
</feature>
<accession>A0A3R7NUK3</accession>
<evidence type="ECO:0000256" key="13">
    <source>
        <dbReference type="SAM" id="SignalP"/>
    </source>
</evidence>
<dbReference type="InterPro" id="IPR011990">
    <property type="entry name" value="TPR-like_helical_dom_sf"/>
</dbReference>
<evidence type="ECO:0000256" key="1">
    <source>
        <dbReference type="ARBA" id="ARBA00000928"/>
    </source>
</evidence>
<feature type="signal peptide" evidence="13">
    <location>
        <begin position="1"/>
        <end position="21"/>
    </location>
</feature>
<dbReference type="GeneID" id="40316339"/>
<evidence type="ECO:0000256" key="5">
    <source>
        <dbReference type="ARBA" id="ARBA00022694"/>
    </source>
</evidence>
<evidence type="ECO:0000256" key="2">
    <source>
        <dbReference type="ARBA" id="ARBA00001946"/>
    </source>
</evidence>
<evidence type="ECO:0000256" key="12">
    <source>
        <dbReference type="SAM" id="MobiDB-lite"/>
    </source>
</evidence>
<dbReference type="Pfam" id="PF16953">
    <property type="entry name" value="PRORP"/>
    <property type="match status" value="1"/>
</dbReference>
<comment type="caution">
    <text evidence="16">The sequence shown here is derived from an EMBL/GenBank/DDBJ whole genome shotgun (WGS) entry which is preliminary data.</text>
</comment>
<dbReference type="OrthoDB" id="46913at2759"/>
<evidence type="ECO:0000313" key="17">
    <source>
        <dbReference type="Proteomes" id="UP000284403"/>
    </source>
</evidence>
<dbReference type="AlphaFoldDB" id="A0A3R7NUK3"/>
<dbReference type="InterPro" id="IPR031595">
    <property type="entry name" value="PRORP_C"/>
</dbReference>
<dbReference type="RefSeq" id="XP_029230234.1">
    <property type="nucleotide sequence ID" value="XM_029369651.1"/>
</dbReference>
<name>A0A3R7NUK3_9TRYP</name>
<organism evidence="16 17">
    <name type="scientific">Trypanosoma conorhini</name>
    <dbReference type="NCBI Taxonomy" id="83891"/>
    <lineage>
        <taxon>Eukaryota</taxon>
        <taxon>Discoba</taxon>
        <taxon>Euglenozoa</taxon>
        <taxon>Kinetoplastea</taxon>
        <taxon>Metakinetoplastina</taxon>
        <taxon>Trypanosomatida</taxon>
        <taxon>Trypanosomatidae</taxon>
        <taxon>Trypanosoma</taxon>
    </lineage>
</organism>
<evidence type="ECO:0000256" key="10">
    <source>
        <dbReference type="ARBA" id="ARBA00022833"/>
    </source>
</evidence>
<dbReference type="GO" id="GO:0004526">
    <property type="term" value="F:ribonuclease P activity"/>
    <property type="evidence" value="ECO:0007669"/>
    <property type="project" value="UniProtKB-EC"/>
</dbReference>
<feature type="region of interest" description="Disordered" evidence="12">
    <location>
        <begin position="514"/>
        <end position="547"/>
    </location>
</feature>
<protein>
    <recommendedName>
        <fullName evidence="4">ribonuclease P</fullName>
        <ecNumber evidence="4">3.1.26.5</ecNumber>
    </recommendedName>
</protein>
<evidence type="ECO:0000259" key="14">
    <source>
        <dbReference type="Pfam" id="PF16953"/>
    </source>
</evidence>
<evidence type="ECO:0000256" key="7">
    <source>
        <dbReference type="ARBA" id="ARBA00022723"/>
    </source>
</evidence>
<keyword evidence="8" id="KW-0677">Repeat</keyword>
<comment type="similarity">
    <text evidence="3">Belongs to the PPR family. P subfamily.</text>
</comment>
<keyword evidence="9" id="KW-0378">Hydrolase</keyword>
<evidence type="ECO:0000313" key="16">
    <source>
        <dbReference type="EMBL" id="RNF23768.1"/>
    </source>
</evidence>
<comment type="cofactor">
    <cofactor evidence="2">
        <name>Mg(2+)</name>
        <dbReference type="ChEBI" id="CHEBI:18420"/>
    </cofactor>
</comment>
<evidence type="ECO:0000256" key="9">
    <source>
        <dbReference type="ARBA" id="ARBA00022801"/>
    </source>
</evidence>
<dbReference type="Proteomes" id="UP000284403">
    <property type="component" value="Unassembled WGS sequence"/>
</dbReference>
<sequence length="561" mass="63366">MRRGFTLVALIGFAAVSPVFPQQVRWKSSSPAEELQRRVGQLVGRGHVEEVAQEIRLGLGQSVFSMKAFASALFLCEQSHRENVGIELVRSVQASKLVEAWTDESVLAVILRLQCSVGDVPAATHMFSYMAAKGLLRLRSVSVFLTFWCGRGDRRMAFAVYEEALRQGIELRAADYVTLGRLCVAVGEPVSTLHFMLREMQEHVLDVPAAMVTDVLQPWAQAAGLRIAEVHFPHDDAAREPGTCSCCGNVLRGHRFTAAQKTGLLNDVMKVAAMAPRGNPTRVRVAFEAWRRYVSAHGQHIDVLIDGANLGYYGLSSWYEEAKRALLLKRGRKSEEIMPKDVMWTKQRAVDVTVNFQLIDLAVQEARRRGMQPLILLHERHCESKNLTAENEVIVAYWRRVGILYCTPSGLNDDLCWLYAALELTTPTDTAAAGSPEKTVWVLTNDLMRDHHFRLLSPRFFARWRDRHRIAFKCSREDGRTLLHWEMPEPYARCIQELRPLAWHIPVGNEEETTLCTETKPGAREEGRRQGSCQAEQAEEKYAEDDVTGLPLSPRRWVCMS</sequence>
<reference evidence="16 17" key="1">
    <citation type="journal article" date="2018" name="BMC Genomics">
        <title>Genomic comparison of Trypanosoma conorhini and Trypanosoma rangeli to Trypanosoma cruzi strains of high and low virulence.</title>
        <authorList>
            <person name="Bradwell K.R."/>
            <person name="Koparde V.N."/>
            <person name="Matveyev A.V."/>
            <person name="Serrano M.G."/>
            <person name="Alves J.M."/>
            <person name="Parikh H."/>
            <person name="Huang B."/>
            <person name="Lee V."/>
            <person name="Espinosa-Alvarez O."/>
            <person name="Ortiz P.A."/>
            <person name="Costa-Martins A.G."/>
            <person name="Teixeira M.M."/>
            <person name="Buck G.A."/>
        </authorList>
    </citation>
    <scope>NUCLEOTIDE SEQUENCE [LARGE SCALE GENOMIC DNA]</scope>
    <source>
        <strain evidence="16 17">025E</strain>
    </source>
</reference>
<dbReference type="PANTHER" id="PTHR13547:SF19">
    <property type="entry name" value="RIBONUCLEASE P"/>
    <property type="match status" value="1"/>
</dbReference>
<gene>
    <name evidence="16" type="ORF">Tco025E_02728</name>
</gene>
<feature type="domain" description="PRORP" evidence="14">
    <location>
        <begin position="353"/>
        <end position="511"/>
    </location>
</feature>
<evidence type="ECO:0000256" key="3">
    <source>
        <dbReference type="ARBA" id="ARBA00007626"/>
    </source>
</evidence>
<keyword evidence="10" id="KW-0862">Zinc</keyword>
<keyword evidence="6" id="KW-0540">Nuclease</keyword>
<dbReference type="EC" id="3.1.26.5" evidence="4"/>
<dbReference type="Gene3D" id="3.40.50.11980">
    <property type="match status" value="1"/>
</dbReference>
<dbReference type="EMBL" id="MKKU01000113">
    <property type="protein sequence ID" value="RNF23768.1"/>
    <property type="molecule type" value="Genomic_DNA"/>
</dbReference>
<evidence type="ECO:0000256" key="6">
    <source>
        <dbReference type="ARBA" id="ARBA00022722"/>
    </source>
</evidence>
<dbReference type="InterPro" id="IPR033443">
    <property type="entry name" value="PROP1-like_PPR_dom"/>
</dbReference>
<proteinExistence type="inferred from homology"/>
<keyword evidence="13" id="KW-0732">Signal</keyword>
<keyword evidence="5" id="KW-0819">tRNA processing</keyword>
<evidence type="ECO:0000256" key="11">
    <source>
        <dbReference type="ARBA" id="ARBA00022842"/>
    </source>
</evidence>
<dbReference type="PANTHER" id="PTHR13547">
    <property type="match status" value="1"/>
</dbReference>
<feature type="chain" id="PRO_5018764599" description="ribonuclease P" evidence="13">
    <location>
        <begin position="22"/>
        <end position="561"/>
    </location>
</feature>
<dbReference type="Pfam" id="PF17177">
    <property type="entry name" value="PPR_long"/>
    <property type="match status" value="1"/>
</dbReference>